<dbReference type="AlphaFoldDB" id="A0A4Q0A2Q4"/>
<accession>A0A4Q0A2Q4</accession>
<evidence type="ECO:0000313" key="1">
    <source>
        <dbReference type="EMBL" id="RKP39470.1"/>
    </source>
</evidence>
<dbReference type="Proteomes" id="UP000268162">
    <property type="component" value="Unassembled WGS sequence"/>
</dbReference>
<proteinExistence type="predicted"/>
<reference evidence="2" key="1">
    <citation type="journal article" date="2018" name="Nat. Microbiol.">
        <title>Leveraging single-cell genomics to expand the fungal tree of life.</title>
        <authorList>
            <person name="Ahrendt S.R."/>
            <person name="Quandt C.A."/>
            <person name="Ciobanu D."/>
            <person name="Clum A."/>
            <person name="Salamov A."/>
            <person name="Andreopoulos B."/>
            <person name="Cheng J.F."/>
            <person name="Woyke T."/>
            <person name="Pelin A."/>
            <person name="Henrissat B."/>
            <person name="Reynolds N.K."/>
            <person name="Benny G.L."/>
            <person name="Smith M.E."/>
            <person name="James T.Y."/>
            <person name="Grigoriev I.V."/>
        </authorList>
    </citation>
    <scope>NUCLEOTIDE SEQUENCE [LARGE SCALE GENOMIC DNA]</scope>
    <source>
        <strain evidence="2">RSA 468</strain>
    </source>
</reference>
<keyword evidence="2" id="KW-1185">Reference proteome</keyword>
<protein>
    <submittedName>
        <fullName evidence="1">Uncharacterized protein</fullName>
    </submittedName>
</protein>
<gene>
    <name evidence="1" type="ORF">BJ085DRAFT_37521</name>
</gene>
<evidence type="ECO:0000313" key="2">
    <source>
        <dbReference type="Proteomes" id="UP000268162"/>
    </source>
</evidence>
<sequence>MKCWTPTTAHGLASAAVLLAMATSLVYSAALPNELLFSILAKASSFAEQFGHAQVCSLWKQDIINTRIDRHQKAIKALEALQDKPLHGLKDAEADQILEDTYSLFEGLIEPTFIKYIHDRLADYSKDKQGQSRPPHHSPLADALTHQHPDIRAGWAVFQPELARIHAGARTVTLDSLDSSDPNMAQAFFPLQYLTRPDHTNHLQALIHYSRSLAFQQALYRRLKISPQLIPLSYPPFAELLTALPLVQIGWITAPIRPTASQQVELALKDYYGDALLYTTLLPLARTGGWADWVRHQEMFIGLPSLMHPTARYALTVAALYRNESLVRDLGTRLKENHPYVLAQTIACMDHRGWRKAAYSLRVLKPDLSPADPQRCSDGFFNRGAIDLDHNGQLVYRFYISNSEVVAYDLPSDW</sequence>
<name>A0A4Q0A2Q4_9FUNG</name>
<organism evidence="1 2">
    <name type="scientific">Dimargaris cristalligena</name>
    <dbReference type="NCBI Taxonomy" id="215637"/>
    <lineage>
        <taxon>Eukaryota</taxon>
        <taxon>Fungi</taxon>
        <taxon>Fungi incertae sedis</taxon>
        <taxon>Zoopagomycota</taxon>
        <taxon>Kickxellomycotina</taxon>
        <taxon>Dimargaritomycetes</taxon>
        <taxon>Dimargaritales</taxon>
        <taxon>Dimargaritaceae</taxon>
        <taxon>Dimargaris</taxon>
    </lineage>
</organism>
<dbReference type="EMBL" id="ML002269">
    <property type="protein sequence ID" value="RKP39470.1"/>
    <property type="molecule type" value="Genomic_DNA"/>
</dbReference>